<comment type="similarity">
    <text evidence="1">Belongs to the glycosyl hydrolase 3 family.</text>
</comment>
<dbReference type="GO" id="GO:0005975">
    <property type="term" value="P:carbohydrate metabolic process"/>
    <property type="evidence" value="ECO:0007669"/>
    <property type="project" value="InterPro"/>
</dbReference>
<comment type="caution">
    <text evidence="4">The sequence shown here is derived from an EMBL/GenBank/DDBJ whole genome shotgun (WGS) entry which is preliminary data.</text>
</comment>
<dbReference type="EMBL" id="BARW01007847">
    <property type="protein sequence ID" value="GAI77062.1"/>
    <property type="molecule type" value="Genomic_DNA"/>
</dbReference>
<reference evidence="4" key="1">
    <citation type="journal article" date="2014" name="Front. Microbiol.">
        <title>High frequency of phylogenetically diverse reductive dehalogenase-homologous genes in deep subseafloor sedimentary metagenomes.</title>
        <authorList>
            <person name="Kawai M."/>
            <person name="Futagami T."/>
            <person name="Toyoda A."/>
            <person name="Takaki Y."/>
            <person name="Nishi S."/>
            <person name="Hori S."/>
            <person name="Arai W."/>
            <person name="Tsubouchi T."/>
            <person name="Morono Y."/>
            <person name="Uchiyama I."/>
            <person name="Ito T."/>
            <person name="Fujiyama A."/>
            <person name="Inagaki F."/>
            <person name="Takami H."/>
        </authorList>
    </citation>
    <scope>NUCLEOTIDE SEQUENCE</scope>
    <source>
        <strain evidence="4">Expedition CK06-06</strain>
    </source>
</reference>
<sequence>MAKTKILYAMGCEVNSASKEGFGEAIKIAQAADVAVVVVGGKSGLTLDCTCGEMRDRAELSLPGVQEELVKAVYETGTPIVGILVNGRPFTFGWMAEEIPAIVEAWLPGEEGGNAVADVLFGNYNPGGKLPLSFPERVGQIPIYYGHKPSGGRSQIWGNYVETSTSPVFEFGYGLSYTTFEFSCLRIEPNRVPLTGKASIKVDVKNTGPRAGEEVVQLYVNDRVASVTRPVKELKGFKRITLEPAETKTVEFELLTELLTFYDKDMKLVIEPGIFKVMVGRSSKDIALEGEFEVIAA</sequence>
<organism evidence="4">
    <name type="scientific">marine sediment metagenome</name>
    <dbReference type="NCBI Taxonomy" id="412755"/>
    <lineage>
        <taxon>unclassified sequences</taxon>
        <taxon>metagenomes</taxon>
        <taxon>ecological metagenomes</taxon>
    </lineage>
</organism>
<protein>
    <recommendedName>
        <fullName evidence="3">Fibronectin type III-like domain-containing protein</fullName>
    </recommendedName>
</protein>
<evidence type="ECO:0000259" key="3">
    <source>
        <dbReference type="SMART" id="SM01217"/>
    </source>
</evidence>
<evidence type="ECO:0000256" key="1">
    <source>
        <dbReference type="ARBA" id="ARBA00005336"/>
    </source>
</evidence>
<dbReference type="InterPro" id="IPR026891">
    <property type="entry name" value="Fn3-like"/>
</dbReference>
<dbReference type="Pfam" id="PF01915">
    <property type="entry name" value="Glyco_hydro_3_C"/>
    <property type="match status" value="1"/>
</dbReference>
<dbReference type="InterPro" id="IPR050288">
    <property type="entry name" value="Cellulose_deg_GH3"/>
</dbReference>
<accession>X1R8K9</accession>
<dbReference type="Gene3D" id="2.60.40.10">
    <property type="entry name" value="Immunoglobulins"/>
    <property type="match status" value="1"/>
</dbReference>
<dbReference type="Pfam" id="PF14310">
    <property type="entry name" value="Fn3-like"/>
    <property type="match status" value="1"/>
</dbReference>
<dbReference type="PANTHER" id="PTHR42715">
    <property type="entry name" value="BETA-GLUCOSIDASE"/>
    <property type="match status" value="1"/>
</dbReference>
<dbReference type="Gene3D" id="3.40.50.1700">
    <property type="entry name" value="Glycoside hydrolase family 3 C-terminal domain"/>
    <property type="match status" value="1"/>
</dbReference>
<evidence type="ECO:0000256" key="2">
    <source>
        <dbReference type="ARBA" id="ARBA00022801"/>
    </source>
</evidence>
<proteinExistence type="inferred from homology"/>
<dbReference type="SMART" id="SM01217">
    <property type="entry name" value="Fn3_like"/>
    <property type="match status" value="1"/>
</dbReference>
<dbReference type="GO" id="GO:0004553">
    <property type="term" value="F:hydrolase activity, hydrolyzing O-glycosyl compounds"/>
    <property type="evidence" value="ECO:0007669"/>
    <property type="project" value="InterPro"/>
</dbReference>
<evidence type="ECO:0000313" key="4">
    <source>
        <dbReference type="EMBL" id="GAI77062.1"/>
    </source>
</evidence>
<name>X1R8K9_9ZZZZ</name>
<dbReference type="InterPro" id="IPR013783">
    <property type="entry name" value="Ig-like_fold"/>
</dbReference>
<dbReference type="InterPro" id="IPR036881">
    <property type="entry name" value="Glyco_hydro_3_C_sf"/>
</dbReference>
<feature type="domain" description="Fibronectin type III-like" evidence="3">
    <location>
        <begin position="214"/>
        <end position="283"/>
    </location>
</feature>
<dbReference type="SUPFAM" id="SSF52279">
    <property type="entry name" value="Beta-D-glucan exohydrolase, C-terminal domain"/>
    <property type="match status" value="1"/>
</dbReference>
<keyword evidence="2" id="KW-0378">Hydrolase</keyword>
<gene>
    <name evidence="4" type="ORF">S12H4_16250</name>
</gene>
<dbReference type="AlphaFoldDB" id="X1R8K9"/>
<dbReference type="PANTHER" id="PTHR42715:SF10">
    <property type="entry name" value="BETA-GLUCOSIDASE"/>
    <property type="match status" value="1"/>
</dbReference>
<dbReference type="InterPro" id="IPR002772">
    <property type="entry name" value="Glyco_hydro_3_C"/>
</dbReference>
<dbReference type="FunFam" id="2.60.40.10:FF:000495">
    <property type="entry name" value="Periplasmic beta-glucosidase"/>
    <property type="match status" value="1"/>
</dbReference>